<evidence type="ECO:0000256" key="2">
    <source>
        <dbReference type="SAM" id="MobiDB-lite"/>
    </source>
</evidence>
<reference evidence="5" key="1">
    <citation type="submission" date="2025-08" db="UniProtKB">
        <authorList>
            <consortium name="RefSeq"/>
        </authorList>
    </citation>
    <scope>IDENTIFICATION</scope>
    <source>
        <tissue evidence="5">Tentacle</tissue>
    </source>
</reference>
<feature type="coiled-coil region" evidence="1">
    <location>
        <begin position="214"/>
        <end position="241"/>
    </location>
</feature>
<feature type="compositionally biased region" description="Basic and acidic residues" evidence="2">
    <location>
        <begin position="74"/>
        <end position="85"/>
    </location>
</feature>
<dbReference type="InterPro" id="IPR032013">
    <property type="entry name" value="DUF4795"/>
</dbReference>
<dbReference type="AlphaFoldDB" id="A0A6P8H4X0"/>
<evidence type="ECO:0000313" key="5">
    <source>
        <dbReference type="RefSeq" id="XP_031551399.1"/>
    </source>
</evidence>
<dbReference type="OrthoDB" id="5981048at2759"/>
<keyword evidence="4" id="KW-1185">Reference proteome</keyword>
<dbReference type="InterPro" id="IPR032675">
    <property type="entry name" value="LRR_dom_sf"/>
</dbReference>
<feature type="region of interest" description="Disordered" evidence="2">
    <location>
        <begin position="71"/>
        <end position="94"/>
    </location>
</feature>
<protein>
    <submittedName>
        <fullName evidence="5">Glutamine-rich protein 2-like</fullName>
    </submittedName>
</protein>
<dbReference type="PANTHER" id="PTHR47080">
    <property type="entry name" value="CHROMOSOME 16 OPEN READING FRAME 96"/>
    <property type="match status" value="1"/>
</dbReference>
<evidence type="ECO:0000259" key="3">
    <source>
        <dbReference type="Pfam" id="PF16043"/>
    </source>
</evidence>
<dbReference type="Gene3D" id="3.80.10.10">
    <property type="entry name" value="Ribonuclease Inhibitor"/>
    <property type="match status" value="1"/>
</dbReference>
<dbReference type="Pfam" id="PF16043">
    <property type="entry name" value="DUF4795"/>
    <property type="match status" value="1"/>
</dbReference>
<feature type="domain" description="DUF4795" evidence="3">
    <location>
        <begin position="498"/>
        <end position="700"/>
    </location>
</feature>
<dbReference type="InParanoid" id="A0A6P8H4X0"/>
<dbReference type="Proteomes" id="UP000515163">
    <property type="component" value="Unplaced"/>
</dbReference>
<gene>
    <name evidence="5" type="primary">LOC116288711</name>
</gene>
<feature type="compositionally biased region" description="Pro residues" evidence="2">
    <location>
        <begin position="273"/>
        <end position="288"/>
    </location>
</feature>
<feature type="coiled-coil region" evidence="1">
    <location>
        <begin position="344"/>
        <end position="405"/>
    </location>
</feature>
<organism evidence="4 5">
    <name type="scientific">Actinia tenebrosa</name>
    <name type="common">Australian red waratah sea anemone</name>
    <dbReference type="NCBI Taxonomy" id="6105"/>
    <lineage>
        <taxon>Eukaryota</taxon>
        <taxon>Metazoa</taxon>
        <taxon>Cnidaria</taxon>
        <taxon>Anthozoa</taxon>
        <taxon>Hexacorallia</taxon>
        <taxon>Actiniaria</taxon>
        <taxon>Actiniidae</taxon>
        <taxon>Actinia</taxon>
    </lineage>
</organism>
<accession>A0A6P8H4X0</accession>
<feature type="coiled-coil region" evidence="1">
    <location>
        <begin position="586"/>
        <end position="617"/>
    </location>
</feature>
<keyword evidence="1" id="KW-0175">Coiled coil</keyword>
<evidence type="ECO:0000313" key="4">
    <source>
        <dbReference type="Proteomes" id="UP000515163"/>
    </source>
</evidence>
<dbReference type="KEGG" id="aten:116288711"/>
<feature type="region of interest" description="Disordered" evidence="2">
    <location>
        <begin position="260"/>
        <end position="290"/>
    </location>
</feature>
<dbReference type="GeneID" id="116288711"/>
<dbReference type="RefSeq" id="XP_031551399.1">
    <property type="nucleotide sequence ID" value="XM_031695539.1"/>
</dbReference>
<sequence>MTVKVELQHLLGLAIGTPEIGAVNFNILHGVVREILKHLAIHNKPIELEEDGQFRAAYGIVKTSVDGVTTDNKNASDKVSQDTKDGQPGSVTTGFEKTILPGQFGNFESKLSEIEKKLEMLDDLPSNSDILQRAKQKKDGRTPVGDIWQFININRRLGATETGIEKLSSLLDSMMSEVNDIKEANPHQTSLDFQLEKKNSTLEQRISSLESVDNSEDKKKLEDLLKELKKLKSQVDDLPTKEDIGDLDIFVKWPQLEEALNARSRPRTATPKPRTPTPTPPPRSPTPVHPSEDALEALRQVGELRDKHEDMVEKVGVLEEKMPMKANLDDLEELKKRPAVPPDIVDQLKKMREAIDAINKWREEKTIPADLEDQLRSLREGLALLDSHKNQINKMNDQLKGLRSVTDLLTDHNDKIQLIPDDLLEQLNKLKYLEKKVNQMSDSSHQLPHKLQRMEERFKEDFEREIRTLRDGLRLLNNQFEKLKKMKDSSPASSATAKAQGDGSIESLRNKLIDLQTEQEKLDSLTKELVEEHNRKQKHIDALYEYVERLQEHKADKEQVAMEIDVKADKRALDNLISRLKFDQSIGNLDQAIQDLLNRLEANEAALTDALKRLSDDVDEKLDRKEIDPLRDYLEKKIKSMKCKHVDLPLNEDPAAGFRKALLRFHCISCDRPVDMAPGPPNPALPQSPSLPASRTARAYTTFELDQIRQMNRGIYPSDQDVVSTNRSCGGSHTMTYPHRRTARFNQYYYYRDEEIVPVPMAQKDETELVGEDGQIYKGRLEDQQYREMSSPRQTPRPYRVASAKRSPSPQPPRNGSPTNRRPRSAVPSSPRSRAEGAEPQVSEVSAS</sequence>
<name>A0A6P8H4X0_ACTTE</name>
<proteinExistence type="predicted"/>
<feature type="region of interest" description="Disordered" evidence="2">
    <location>
        <begin position="484"/>
        <end position="503"/>
    </location>
</feature>
<dbReference type="PANTHER" id="PTHR47080:SF1">
    <property type="entry name" value="CHROMOSOME 16 OPEN READING FRAME 96"/>
    <property type="match status" value="1"/>
</dbReference>
<dbReference type="FunCoup" id="A0A6P8H4X0">
    <property type="interactions" value="21"/>
</dbReference>
<evidence type="ECO:0000256" key="1">
    <source>
        <dbReference type="SAM" id="Coils"/>
    </source>
</evidence>
<feature type="region of interest" description="Disordered" evidence="2">
    <location>
        <begin position="767"/>
        <end position="848"/>
    </location>
</feature>